<proteinExistence type="predicted"/>
<accession>A0A1L8SVT1</accession>
<dbReference type="AlphaFoldDB" id="A0A1L8SVT1"/>
<keyword evidence="2" id="KW-1185">Reference proteome</keyword>
<gene>
    <name evidence="1" type="ORF">RV00_GL001578</name>
</gene>
<dbReference type="STRING" id="319970.RV00_GL001578"/>
<evidence type="ECO:0000313" key="2">
    <source>
        <dbReference type="Proteomes" id="UP000183700"/>
    </source>
</evidence>
<name>A0A1L8SVT1_9ENTE</name>
<organism evidence="1 2">
    <name type="scientific">Enterococcus devriesei</name>
    <dbReference type="NCBI Taxonomy" id="319970"/>
    <lineage>
        <taxon>Bacteria</taxon>
        <taxon>Bacillati</taxon>
        <taxon>Bacillota</taxon>
        <taxon>Bacilli</taxon>
        <taxon>Lactobacillales</taxon>
        <taxon>Enterococcaceae</taxon>
        <taxon>Enterococcus</taxon>
    </lineage>
</organism>
<evidence type="ECO:0000313" key="1">
    <source>
        <dbReference type="EMBL" id="OJG36219.1"/>
    </source>
</evidence>
<protein>
    <submittedName>
        <fullName evidence="1">Uncharacterized protein</fullName>
    </submittedName>
</protein>
<sequence>MKTINIYGEYIEGEEIEYLDQPFKNIIIVEDQNGEKHVVHKETVDPKHKRAASRAGVKFDLLACQSNGRKGPMRRWRKIG</sequence>
<dbReference type="RefSeq" id="WP_071861470.1">
    <property type="nucleotide sequence ID" value="NZ_JBHLVS010000031.1"/>
</dbReference>
<dbReference type="OrthoDB" id="9854159at2"/>
<dbReference type="EMBL" id="JXKM01000003">
    <property type="protein sequence ID" value="OJG36219.1"/>
    <property type="molecule type" value="Genomic_DNA"/>
</dbReference>
<reference evidence="1 2" key="1">
    <citation type="submission" date="2014-12" db="EMBL/GenBank/DDBJ databases">
        <title>Draft genome sequences of 29 type strains of Enterococci.</title>
        <authorList>
            <person name="Zhong Z."/>
            <person name="Sun Z."/>
            <person name="Liu W."/>
            <person name="Zhang W."/>
            <person name="Zhang H."/>
        </authorList>
    </citation>
    <scope>NUCLEOTIDE SEQUENCE [LARGE SCALE GENOMIC DNA]</scope>
    <source>
        <strain evidence="1 2">DSM 22802</strain>
    </source>
</reference>
<dbReference type="Proteomes" id="UP000183700">
    <property type="component" value="Unassembled WGS sequence"/>
</dbReference>
<comment type="caution">
    <text evidence="1">The sequence shown here is derived from an EMBL/GenBank/DDBJ whole genome shotgun (WGS) entry which is preliminary data.</text>
</comment>